<feature type="transmembrane region" description="Helical" evidence="1">
    <location>
        <begin position="121"/>
        <end position="141"/>
    </location>
</feature>
<sequence>MAAAHHPLSLLVLAALVALSFAVEAPRDWPPADWGRLPLTVRDYAVWAALLGALWGAVTGLRHGPGSVAPGRSTGRSIPSLLAGEVGPLVVALWAGAVIGLVPLTITLAREAPGTLGFGDAMATVAGIALLALWPTLGMALGTLLARWGVLLAPLVTLALLFLPAQVRGTPLASITPWWGNGFPAPGWEMAWPATLSRLAVLGLVAGALLLLAAWRLGTPRGARRLPASALAAGAGAVALAAVSVVLRPDVVTATGEMRCLEREHVTLCSAPEEQEVVEALSGRVDALVAVTGTGPVTWVTEAVVDQRPADGVLRGLGQPDRSAAMGTTTDHVASRLGGAGSCGRAAPQEQHDAATDLTQELRRRAVPSWSPAQGTGVASLSASEFRTWYAEHRERVENCELDREDLQ</sequence>
<evidence type="ECO:0000256" key="1">
    <source>
        <dbReference type="SAM" id="Phobius"/>
    </source>
</evidence>
<name>C7NGR6_KYTSD</name>
<keyword evidence="1" id="KW-0472">Membrane</keyword>
<reference evidence="2 3" key="1">
    <citation type="journal article" date="2009" name="Stand. Genomic Sci.">
        <title>Complete genome sequence of Kytococcus sedentarius type strain (541).</title>
        <authorList>
            <person name="Sims D."/>
            <person name="Brettin T."/>
            <person name="Detter J.C."/>
            <person name="Han C."/>
            <person name="Lapidus A."/>
            <person name="Copeland A."/>
            <person name="Glavina Del Rio T."/>
            <person name="Nolan M."/>
            <person name="Chen F."/>
            <person name="Lucas S."/>
            <person name="Tice H."/>
            <person name="Cheng J.F."/>
            <person name="Bruce D."/>
            <person name="Goodwin L."/>
            <person name="Pitluck S."/>
            <person name="Ovchinnikova G."/>
            <person name="Pati A."/>
            <person name="Ivanova N."/>
            <person name="Mavrommatis K."/>
            <person name="Chen A."/>
            <person name="Palaniappan K."/>
            <person name="D'haeseleer P."/>
            <person name="Chain P."/>
            <person name="Bristow J."/>
            <person name="Eisen J.A."/>
            <person name="Markowitz V."/>
            <person name="Hugenholtz P."/>
            <person name="Schneider S."/>
            <person name="Goker M."/>
            <person name="Pukall R."/>
            <person name="Kyrpides N.C."/>
            <person name="Klenk H.P."/>
        </authorList>
    </citation>
    <scope>NUCLEOTIDE SEQUENCE [LARGE SCALE GENOMIC DNA]</scope>
    <source>
        <strain evidence="3">ATCC 14392 / DSM 20547 / JCM 11482 / CCUG 33030 / NBRC 15357 / NCTC 11040 / CCM 314 / 541</strain>
    </source>
</reference>
<dbReference type="KEGG" id="kse:Ksed_26370"/>
<evidence type="ECO:0000313" key="2">
    <source>
        <dbReference type="EMBL" id="ACV07588.1"/>
    </source>
</evidence>
<feature type="transmembrane region" description="Helical" evidence="1">
    <location>
        <begin position="226"/>
        <end position="247"/>
    </location>
</feature>
<keyword evidence="1" id="KW-1133">Transmembrane helix</keyword>
<dbReference type="AlphaFoldDB" id="C7NGR6"/>
<dbReference type="Proteomes" id="UP000006666">
    <property type="component" value="Chromosome"/>
</dbReference>
<proteinExistence type="predicted"/>
<dbReference type="EMBL" id="CP001686">
    <property type="protein sequence ID" value="ACV07588.1"/>
    <property type="molecule type" value="Genomic_DNA"/>
</dbReference>
<dbReference type="STRING" id="478801.Ksed_26370"/>
<feature type="transmembrane region" description="Helical" evidence="1">
    <location>
        <begin position="86"/>
        <end position="109"/>
    </location>
</feature>
<evidence type="ECO:0000313" key="3">
    <source>
        <dbReference type="Proteomes" id="UP000006666"/>
    </source>
</evidence>
<feature type="transmembrane region" description="Helical" evidence="1">
    <location>
        <begin position="46"/>
        <end position="65"/>
    </location>
</feature>
<accession>C7NGR6</accession>
<keyword evidence="3" id="KW-1185">Reference proteome</keyword>
<feature type="transmembrane region" description="Helical" evidence="1">
    <location>
        <begin position="148"/>
        <end position="167"/>
    </location>
</feature>
<feature type="transmembrane region" description="Helical" evidence="1">
    <location>
        <begin position="196"/>
        <end position="214"/>
    </location>
</feature>
<dbReference type="RefSeq" id="WP_015780509.1">
    <property type="nucleotide sequence ID" value="NC_013169.1"/>
</dbReference>
<keyword evidence="1" id="KW-0812">Transmembrane</keyword>
<gene>
    <name evidence="2" type="ordered locus">Ksed_26370</name>
</gene>
<dbReference type="HOGENOM" id="CLU_674028_0_0_11"/>
<organism evidence="2 3">
    <name type="scientific">Kytococcus sedentarius (strain ATCC 14392 / DSM 20547 / JCM 11482 / CCUG 33030 / NBRC 15357 / NCTC 11040 / CCM 314 / 541)</name>
    <name type="common">Micrococcus sedentarius</name>
    <dbReference type="NCBI Taxonomy" id="478801"/>
    <lineage>
        <taxon>Bacteria</taxon>
        <taxon>Bacillati</taxon>
        <taxon>Actinomycetota</taxon>
        <taxon>Actinomycetes</taxon>
        <taxon>Micrococcales</taxon>
        <taxon>Kytococcaceae</taxon>
        <taxon>Kytococcus</taxon>
    </lineage>
</organism>
<dbReference type="eggNOG" id="ENOG5033K3K">
    <property type="taxonomic scope" value="Bacteria"/>
</dbReference>
<protein>
    <submittedName>
        <fullName evidence="2">Uncharacterized protein</fullName>
    </submittedName>
</protein>